<feature type="transmembrane region" description="Helical" evidence="5">
    <location>
        <begin position="366"/>
        <end position="392"/>
    </location>
</feature>
<evidence type="ECO:0000256" key="2">
    <source>
        <dbReference type="ARBA" id="ARBA00022692"/>
    </source>
</evidence>
<feature type="transmembrane region" description="Helical" evidence="5">
    <location>
        <begin position="280"/>
        <end position="297"/>
    </location>
</feature>
<feature type="transmembrane region" description="Helical" evidence="5">
    <location>
        <begin position="112"/>
        <end position="133"/>
    </location>
</feature>
<dbReference type="STRING" id="1049789.LEP1GSC050_1919"/>
<feature type="transmembrane region" description="Helical" evidence="5">
    <location>
        <begin position="240"/>
        <end position="260"/>
    </location>
</feature>
<evidence type="ECO:0000313" key="6">
    <source>
        <dbReference type="EMBL" id="EQA43761.1"/>
    </source>
</evidence>
<feature type="transmembrane region" description="Helical" evidence="5">
    <location>
        <begin position="318"/>
        <end position="337"/>
    </location>
</feature>
<protein>
    <submittedName>
        <fullName evidence="6">Amino acid permease</fullName>
    </submittedName>
</protein>
<keyword evidence="4 5" id="KW-0472">Membrane</keyword>
<dbReference type="PANTHER" id="PTHR11785">
    <property type="entry name" value="AMINO ACID TRANSPORTER"/>
    <property type="match status" value="1"/>
</dbReference>
<feature type="transmembrane region" description="Helical" evidence="5">
    <location>
        <begin position="202"/>
        <end position="228"/>
    </location>
</feature>
<feature type="transmembrane region" description="Helical" evidence="5">
    <location>
        <begin position="499"/>
        <end position="516"/>
    </location>
</feature>
<dbReference type="InterPro" id="IPR050598">
    <property type="entry name" value="AminoAcid_Transporter"/>
</dbReference>
<feature type="transmembrane region" description="Helical" evidence="5">
    <location>
        <begin position="81"/>
        <end position="106"/>
    </location>
</feature>
<feature type="transmembrane region" description="Helical" evidence="5">
    <location>
        <begin position="153"/>
        <end position="182"/>
    </location>
</feature>
<sequence length="559" mass="62009">MHGLRSNEFQFYENFRDQGGECLINKTPFLACGISFYKIDYVSTFSFESESFTSRKILVDEPKASILTKTHPMKLSRSLNLYDSISLMFSSMVGPGVFITTGYILSQTPNPNLVLLCWILGGLLAVTGAMSYAKSASIFPYAGGDYVYLKEAYSPIVAFSSGWLSLSVNFSASISLSAIAFSKTFFSLMDPSWDVYFFEAKFLGIAFSIGNAQLLGMSAILFFTIVNFFGIGMASRIQNFFTTFKILGLVAFVVLGLTVGNYKLEYFQAFPLLPTGLNDWSYLLAGVIPVTFSYLGWNMITYVAEEVKDPDKNIYKSVLVSCTLVTLLYVLINFLYLSSAPSSLLAGDEKIGVTAAGFLFGKEVTLIVTAFICWVFMGGISAYIIGGSRIYFAMARDGYFFPSMAKLHSKYKSPYMSLAFQCGYACLFSLVKEIESLLYLITCSTLLLATITAYTPILFEKRNFKTKFKIPGYPYSTYLYIVSNIAIIITLIWSKPAEALWGFGFTLLSVPMYFYFKSTKHSVSQPMPAFDPDLHSSPEMVASLLPENEPVPIGSGDTV</sequence>
<feature type="transmembrane region" description="Helical" evidence="5">
    <location>
        <begin position="413"/>
        <end position="431"/>
    </location>
</feature>
<dbReference type="Gene3D" id="1.20.1740.10">
    <property type="entry name" value="Amino acid/polyamine transporter I"/>
    <property type="match status" value="1"/>
</dbReference>
<name>T0F772_9LEPT</name>
<keyword evidence="7" id="KW-1185">Reference proteome</keyword>
<dbReference type="Proteomes" id="UP000015454">
    <property type="component" value="Unassembled WGS sequence"/>
</dbReference>
<accession>T0F772</accession>
<dbReference type="GO" id="GO:0015179">
    <property type="term" value="F:L-amino acid transmembrane transporter activity"/>
    <property type="evidence" value="ECO:0007669"/>
    <property type="project" value="TreeGrafter"/>
</dbReference>
<evidence type="ECO:0000256" key="5">
    <source>
        <dbReference type="SAM" id="Phobius"/>
    </source>
</evidence>
<dbReference type="Pfam" id="PF13520">
    <property type="entry name" value="AA_permease_2"/>
    <property type="match status" value="1"/>
</dbReference>
<evidence type="ECO:0000256" key="4">
    <source>
        <dbReference type="ARBA" id="ARBA00023136"/>
    </source>
</evidence>
<dbReference type="GO" id="GO:0016020">
    <property type="term" value="C:membrane"/>
    <property type="evidence" value="ECO:0007669"/>
    <property type="project" value="UniProtKB-SubCell"/>
</dbReference>
<dbReference type="EMBL" id="AHMO02000010">
    <property type="protein sequence ID" value="EQA43761.1"/>
    <property type="molecule type" value="Genomic_DNA"/>
</dbReference>
<proteinExistence type="predicted"/>
<dbReference type="AlphaFoldDB" id="T0F772"/>
<keyword evidence="2 5" id="KW-0812">Transmembrane</keyword>
<comment type="subcellular location">
    <subcellularLocation>
        <location evidence="1">Membrane</location>
        <topology evidence="1">Multi-pass membrane protein</topology>
    </subcellularLocation>
</comment>
<feature type="transmembrane region" description="Helical" evidence="5">
    <location>
        <begin position="437"/>
        <end position="459"/>
    </location>
</feature>
<evidence type="ECO:0000256" key="1">
    <source>
        <dbReference type="ARBA" id="ARBA00004141"/>
    </source>
</evidence>
<keyword evidence="3 5" id="KW-1133">Transmembrane helix</keyword>
<evidence type="ECO:0000313" key="7">
    <source>
        <dbReference type="Proteomes" id="UP000015454"/>
    </source>
</evidence>
<gene>
    <name evidence="6" type="ORF">LEP1GSC050_1919</name>
</gene>
<reference evidence="6" key="1">
    <citation type="submission" date="2013-05" db="EMBL/GenBank/DDBJ databases">
        <authorList>
            <person name="Harkins D.M."/>
            <person name="Durkin A.S."/>
            <person name="Brinkac L.M."/>
            <person name="Haft D.H."/>
            <person name="Selengut J.D."/>
            <person name="Sanka R."/>
            <person name="DePew J."/>
            <person name="Purushe J."/>
            <person name="Hartskeerl R.A."/>
            <person name="Ahmed A."/>
            <person name="van der Linden H."/>
            <person name="Goris M.G.A."/>
            <person name="Vinetz J.M."/>
            <person name="Sutton G.G."/>
            <person name="Nierman W.C."/>
            <person name="Fouts D.E."/>
        </authorList>
    </citation>
    <scope>NUCLEOTIDE SEQUENCE [LARGE SCALE GENOMIC DNA]</scope>
    <source>
        <strain evidence="6">5399</strain>
    </source>
</reference>
<feature type="transmembrane region" description="Helical" evidence="5">
    <location>
        <begin position="471"/>
        <end position="493"/>
    </location>
</feature>
<organism evidence="6 7">
    <name type="scientific">Leptospira broomii serovar Hurstbridge str. 5399</name>
    <dbReference type="NCBI Taxonomy" id="1049789"/>
    <lineage>
        <taxon>Bacteria</taxon>
        <taxon>Pseudomonadati</taxon>
        <taxon>Spirochaetota</taxon>
        <taxon>Spirochaetia</taxon>
        <taxon>Leptospirales</taxon>
        <taxon>Leptospiraceae</taxon>
        <taxon>Leptospira</taxon>
    </lineage>
</organism>
<dbReference type="InterPro" id="IPR002293">
    <property type="entry name" value="AA/rel_permease1"/>
</dbReference>
<dbReference type="PANTHER" id="PTHR11785:SF512">
    <property type="entry name" value="SOBREMESA, ISOFORM B"/>
    <property type="match status" value="1"/>
</dbReference>
<evidence type="ECO:0000256" key="3">
    <source>
        <dbReference type="ARBA" id="ARBA00022989"/>
    </source>
</evidence>
<comment type="caution">
    <text evidence="6">The sequence shown here is derived from an EMBL/GenBank/DDBJ whole genome shotgun (WGS) entry which is preliminary data.</text>
</comment>